<gene>
    <name evidence="2" type="ORF">TNIN_136501</name>
</gene>
<protein>
    <submittedName>
        <fullName evidence="2">Uncharacterized protein</fullName>
    </submittedName>
</protein>
<feature type="region of interest" description="Disordered" evidence="1">
    <location>
        <begin position="1"/>
        <end position="28"/>
    </location>
</feature>
<sequence length="91" mass="10179">MAPPLDQPESANSKTEATPPPPRGFPFRTPYKYDVQLELVDRTDNQNEHFSTTEGLGAISPSRMTFGDDFIVENSDVFRDDPSQKHLRGLG</sequence>
<dbReference type="Proteomes" id="UP000886998">
    <property type="component" value="Unassembled WGS sequence"/>
</dbReference>
<reference evidence="2" key="1">
    <citation type="submission" date="2020-08" db="EMBL/GenBank/DDBJ databases">
        <title>Multicomponent nature underlies the extraordinary mechanical properties of spider dragline silk.</title>
        <authorList>
            <person name="Kono N."/>
            <person name="Nakamura H."/>
            <person name="Mori M."/>
            <person name="Yoshida Y."/>
            <person name="Ohtoshi R."/>
            <person name="Malay A.D."/>
            <person name="Moran D.A.P."/>
            <person name="Tomita M."/>
            <person name="Numata K."/>
            <person name="Arakawa K."/>
        </authorList>
    </citation>
    <scope>NUCLEOTIDE SEQUENCE</scope>
</reference>
<keyword evidence="3" id="KW-1185">Reference proteome</keyword>
<name>A0A8X6YQ68_9ARAC</name>
<evidence type="ECO:0000313" key="2">
    <source>
        <dbReference type="EMBL" id="GFY75759.1"/>
    </source>
</evidence>
<evidence type="ECO:0000256" key="1">
    <source>
        <dbReference type="SAM" id="MobiDB-lite"/>
    </source>
</evidence>
<proteinExistence type="predicted"/>
<organism evidence="2 3">
    <name type="scientific">Trichonephila inaurata madagascariensis</name>
    <dbReference type="NCBI Taxonomy" id="2747483"/>
    <lineage>
        <taxon>Eukaryota</taxon>
        <taxon>Metazoa</taxon>
        <taxon>Ecdysozoa</taxon>
        <taxon>Arthropoda</taxon>
        <taxon>Chelicerata</taxon>
        <taxon>Arachnida</taxon>
        <taxon>Araneae</taxon>
        <taxon>Araneomorphae</taxon>
        <taxon>Entelegynae</taxon>
        <taxon>Araneoidea</taxon>
        <taxon>Nephilidae</taxon>
        <taxon>Trichonephila</taxon>
        <taxon>Trichonephila inaurata</taxon>
    </lineage>
</organism>
<dbReference type="EMBL" id="BMAV01021597">
    <property type="protein sequence ID" value="GFY75759.1"/>
    <property type="molecule type" value="Genomic_DNA"/>
</dbReference>
<comment type="caution">
    <text evidence="2">The sequence shown here is derived from an EMBL/GenBank/DDBJ whole genome shotgun (WGS) entry which is preliminary data.</text>
</comment>
<dbReference type="AlphaFoldDB" id="A0A8X6YQ68"/>
<evidence type="ECO:0000313" key="3">
    <source>
        <dbReference type="Proteomes" id="UP000886998"/>
    </source>
</evidence>
<accession>A0A8X6YQ68</accession>